<protein>
    <submittedName>
        <fullName evidence="2">Ornithine cyclodeaminase family protein</fullName>
    </submittedName>
</protein>
<name>A0A368UB65_9STRE</name>
<dbReference type="Gene3D" id="3.30.1780.10">
    <property type="entry name" value="ornithine cyclodeaminase, domain 1"/>
    <property type="match status" value="1"/>
</dbReference>
<accession>A0A368UB65</accession>
<dbReference type="Gene3D" id="3.40.50.720">
    <property type="entry name" value="NAD(P)-binding Rossmann-like Domain"/>
    <property type="match status" value="1"/>
</dbReference>
<dbReference type="SUPFAM" id="SSF51735">
    <property type="entry name" value="NAD(P)-binding Rossmann-fold domains"/>
    <property type="match status" value="1"/>
</dbReference>
<comment type="caution">
    <text evidence="2">The sequence shown here is derived from an EMBL/GenBank/DDBJ whole genome shotgun (WGS) entry which is preliminary data.</text>
</comment>
<evidence type="ECO:0000313" key="3">
    <source>
        <dbReference type="Proteomes" id="UP000253215"/>
    </source>
</evidence>
<comment type="similarity">
    <text evidence="1">Belongs to the ornithine cyclodeaminase/mu-crystallin family.</text>
</comment>
<evidence type="ECO:0000256" key="1">
    <source>
        <dbReference type="ARBA" id="ARBA00008903"/>
    </source>
</evidence>
<dbReference type="InterPro" id="IPR023401">
    <property type="entry name" value="ODC_N"/>
</dbReference>
<dbReference type="PANTHER" id="PTHR13812">
    <property type="entry name" value="KETIMINE REDUCTASE MU-CRYSTALLIN"/>
    <property type="match status" value="1"/>
</dbReference>
<dbReference type="InterPro" id="IPR036291">
    <property type="entry name" value="NAD(P)-bd_dom_sf"/>
</dbReference>
<dbReference type="PANTHER" id="PTHR13812:SF19">
    <property type="entry name" value="KETIMINE REDUCTASE MU-CRYSTALLIN"/>
    <property type="match status" value="1"/>
</dbReference>
<dbReference type="Proteomes" id="UP000253215">
    <property type="component" value="Unassembled WGS sequence"/>
</dbReference>
<organism evidence="2 3">
    <name type="scientific">Streptococcus gallolyticus</name>
    <dbReference type="NCBI Taxonomy" id="315405"/>
    <lineage>
        <taxon>Bacteria</taxon>
        <taxon>Bacillati</taxon>
        <taxon>Bacillota</taxon>
        <taxon>Bacilli</taxon>
        <taxon>Lactobacillales</taxon>
        <taxon>Streptococcaceae</taxon>
        <taxon>Streptococcus</taxon>
    </lineage>
</organism>
<dbReference type="FunFam" id="3.40.50.720:FF:000311">
    <property type="entry name" value="Ornithine cyclodeaminase"/>
    <property type="match status" value="1"/>
</dbReference>
<dbReference type="GO" id="GO:0005737">
    <property type="term" value="C:cytoplasm"/>
    <property type="evidence" value="ECO:0007669"/>
    <property type="project" value="TreeGrafter"/>
</dbReference>
<dbReference type="PIRSF" id="PIRSF001439">
    <property type="entry name" value="CryM"/>
    <property type="match status" value="1"/>
</dbReference>
<gene>
    <name evidence="2" type="ORF">CAC02_09545</name>
</gene>
<dbReference type="AlphaFoldDB" id="A0A368UB65"/>
<dbReference type="EMBL" id="NETH01000060">
    <property type="protein sequence ID" value="RCW16251.1"/>
    <property type="molecule type" value="Genomic_DNA"/>
</dbReference>
<reference evidence="2 3" key="1">
    <citation type="journal article" date="2018" name="Sci. Rep.">
        <title>Network-guided genomic and metagenomic analysis of the faecal microbiota of the critically endangered kakapo.</title>
        <authorList>
            <person name="Waite D.W."/>
            <person name="Dsouza M."/>
            <person name="Sekiguchi Y."/>
            <person name="Hugenholtz P."/>
            <person name="Taylor M.W."/>
        </authorList>
    </citation>
    <scope>NUCLEOTIDE SEQUENCE [LARGE SCALE GENOMIC DNA]</scope>
    <source>
        <strain evidence="2 3">BI02</strain>
    </source>
</reference>
<dbReference type="Pfam" id="PF02423">
    <property type="entry name" value="OCD_Mu_crystall"/>
    <property type="match status" value="1"/>
</dbReference>
<dbReference type="GO" id="GO:0019752">
    <property type="term" value="P:carboxylic acid metabolic process"/>
    <property type="evidence" value="ECO:0007669"/>
    <property type="project" value="UniProtKB-ARBA"/>
</dbReference>
<dbReference type="InterPro" id="IPR003462">
    <property type="entry name" value="ODC_Mu_crystall"/>
</dbReference>
<dbReference type="GO" id="GO:0016491">
    <property type="term" value="F:oxidoreductase activity"/>
    <property type="evidence" value="ECO:0007669"/>
    <property type="project" value="UniProtKB-ARBA"/>
</dbReference>
<proteinExistence type="inferred from homology"/>
<evidence type="ECO:0000313" key="2">
    <source>
        <dbReference type="EMBL" id="RCW16251.1"/>
    </source>
</evidence>
<sequence>MLVLTKKAIQACFSMSDALKASRIALEAYSAGQANVPLRTNIPIEQFNGQTLYMPAAIEGEMSAAGIKVVSVYPDNIEQGLPSVPASMIVVDAKTGLVTAVLDGTFLTQLRTGAVQGVATDLLARKDAKIAALIGTGGQATQQALAMLMVRQLEELRVYDINAERAKEFAAYLETRLGTQFTTRFRAVASAKEAVCDADIVTTVTTSHQPTFDARDIKAGAHVNGVGAYTADMVELPSDLFERAGAIVFDTIDGVMNEAGDVMTALRLQAIEPSDITGELGQLLSGTILGRQSDQEVTLFKTVGSAVLDVVTAQLIVDKALTKGVGVQID</sequence>